<organism evidence="3 4">
    <name type="scientific">Micavibrio aeruginosavorus</name>
    <dbReference type="NCBI Taxonomy" id="349221"/>
    <lineage>
        <taxon>Bacteria</taxon>
        <taxon>Pseudomonadati</taxon>
        <taxon>Bdellovibrionota</taxon>
        <taxon>Bdellovibrionia</taxon>
        <taxon>Bdellovibrionales</taxon>
        <taxon>Pseudobdellovibrionaceae</taxon>
        <taxon>Micavibrio</taxon>
    </lineage>
</organism>
<evidence type="ECO:0000313" key="3">
    <source>
        <dbReference type="EMBL" id="PZO88667.1"/>
    </source>
</evidence>
<evidence type="ECO:0000259" key="2">
    <source>
        <dbReference type="PROSITE" id="PS51898"/>
    </source>
</evidence>
<dbReference type="CDD" id="cd00799">
    <property type="entry name" value="INT_Cre_C"/>
    <property type="match status" value="1"/>
</dbReference>
<reference evidence="3 4" key="1">
    <citation type="submission" date="2017-08" db="EMBL/GenBank/DDBJ databases">
        <title>Infants hospitalized years apart are colonized by the same room-sourced microbial strains.</title>
        <authorList>
            <person name="Brooks B."/>
            <person name="Olm M.R."/>
            <person name="Firek B.A."/>
            <person name="Baker R."/>
            <person name="Thomas B.C."/>
            <person name="Morowitz M.J."/>
            <person name="Banfield J.F."/>
        </authorList>
    </citation>
    <scope>NUCLEOTIDE SEQUENCE [LARGE SCALE GENOMIC DNA]</scope>
    <source>
        <strain evidence="3">S2_018_000_R2_104</strain>
    </source>
</reference>
<accession>A0A2W5A5T9</accession>
<dbReference type="PROSITE" id="PS51898">
    <property type="entry name" value="TYR_RECOMBINASE"/>
    <property type="match status" value="1"/>
</dbReference>
<feature type="domain" description="Tyr recombinase" evidence="2">
    <location>
        <begin position="29"/>
        <end position="225"/>
    </location>
</feature>
<dbReference type="GO" id="GO:0006310">
    <property type="term" value="P:DNA recombination"/>
    <property type="evidence" value="ECO:0007669"/>
    <property type="project" value="UniProtKB-KW"/>
</dbReference>
<dbReference type="Gene3D" id="1.10.443.10">
    <property type="entry name" value="Intergrase catalytic core"/>
    <property type="match status" value="1"/>
</dbReference>
<dbReference type="PANTHER" id="PTHR34605:SF4">
    <property type="entry name" value="DNA ADENINE METHYLTRANSFERASE"/>
    <property type="match status" value="1"/>
</dbReference>
<dbReference type="GO" id="GO:0015074">
    <property type="term" value="P:DNA integration"/>
    <property type="evidence" value="ECO:0007669"/>
    <property type="project" value="InterPro"/>
</dbReference>
<dbReference type="InterPro" id="IPR052925">
    <property type="entry name" value="Phage_Integrase-like_Recomb"/>
</dbReference>
<sequence length="225" mass="24499">MQGYPDPVQTDLVKLTIKGIRRVHGRPQAQVSPILKEDLTVMLSHVPDTVKGKRDHALLLLGFCAALRRSELAAVRIEDLEFTAQGIILTLPRSKTDQTGQGRKIGIPKGRGRICPVMSVHEWIVQLGADTGALLRPITKAGIVGEGQLSDRAIADLIKHYAQKAGLNPEKYSGHSLRSGLATSAAQHGVSSWKIRQQTGHKSDTMLARYIRDGDLFSDNAAALF</sequence>
<evidence type="ECO:0000313" key="4">
    <source>
        <dbReference type="Proteomes" id="UP000249557"/>
    </source>
</evidence>
<name>A0A2W5A5T9_9BACT</name>
<dbReference type="InterPro" id="IPR002104">
    <property type="entry name" value="Integrase_catalytic"/>
</dbReference>
<dbReference type="PANTHER" id="PTHR34605">
    <property type="entry name" value="PHAGE_INTEGRASE DOMAIN-CONTAINING PROTEIN"/>
    <property type="match status" value="1"/>
</dbReference>
<dbReference type="AlphaFoldDB" id="A0A2W5A5T9"/>
<dbReference type="InterPro" id="IPR011010">
    <property type="entry name" value="DNA_brk_join_enz"/>
</dbReference>
<comment type="caution">
    <text evidence="3">The sequence shown here is derived from an EMBL/GenBank/DDBJ whole genome shotgun (WGS) entry which is preliminary data.</text>
</comment>
<keyword evidence="1" id="KW-0233">DNA recombination</keyword>
<dbReference type="Pfam" id="PF00589">
    <property type="entry name" value="Phage_integrase"/>
    <property type="match status" value="1"/>
</dbReference>
<gene>
    <name evidence="3" type="ORF">DI626_01260</name>
</gene>
<dbReference type="EMBL" id="QFNK01000011">
    <property type="protein sequence ID" value="PZO88667.1"/>
    <property type="molecule type" value="Genomic_DNA"/>
</dbReference>
<proteinExistence type="predicted"/>
<dbReference type="InterPro" id="IPR013762">
    <property type="entry name" value="Integrase-like_cat_sf"/>
</dbReference>
<dbReference type="Proteomes" id="UP000249557">
    <property type="component" value="Unassembled WGS sequence"/>
</dbReference>
<dbReference type="GO" id="GO:0003677">
    <property type="term" value="F:DNA binding"/>
    <property type="evidence" value="ECO:0007669"/>
    <property type="project" value="InterPro"/>
</dbReference>
<dbReference type="SUPFAM" id="SSF56349">
    <property type="entry name" value="DNA breaking-rejoining enzymes"/>
    <property type="match status" value="1"/>
</dbReference>
<protein>
    <submittedName>
        <fullName evidence="3">Integrase</fullName>
    </submittedName>
</protein>
<evidence type="ECO:0000256" key="1">
    <source>
        <dbReference type="ARBA" id="ARBA00023172"/>
    </source>
</evidence>